<dbReference type="EMBL" id="JABBWM010000001">
    <property type="protein sequence ID" value="KAG2120837.1"/>
    <property type="molecule type" value="Genomic_DNA"/>
</dbReference>
<dbReference type="RefSeq" id="XP_041300213.1">
    <property type="nucleotide sequence ID" value="XM_041440800.1"/>
</dbReference>
<feature type="region of interest" description="Disordered" evidence="2">
    <location>
        <begin position="188"/>
        <end position="240"/>
    </location>
</feature>
<comment type="caution">
    <text evidence="3">The sequence shown here is derived from an EMBL/GenBank/DDBJ whole genome shotgun (WGS) entry which is preliminary data.</text>
</comment>
<evidence type="ECO:0000313" key="4">
    <source>
        <dbReference type="Proteomes" id="UP000823399"/>
    </source>
</evidence>
<keyword evidence="1" id="KW-0175">Coiled coil</keyword>
<sequence>MRRDSTASTATLPPLEYLHASPIRGQLEPSDEATKKTGWRFLQCTDTPNELKVGITTFSFDNSQSGVLQVLLPPRTAQLYARLLKAEKSELAKKLDASWDRILEIRHLKDRMIRKCQRLAHSYSASRPSAKVPFLSIHAPLDFRLKEMEKWIRLHGEPDESKKVPVGDSIRPRNSFCCDRCTNMVPHQHTISRRPSTQSTHSRRSAAHSDHSTSKALPTSPRRARSSKASSVQSDHKPSPVASSIILNESHSHHQNQSYESRVHESIHQEAMDTQVHATFTAHESRFDDHSSTQESRVRDSSNIRTRQHKHSRSMSYDARRFAETGLHEITRAMHVIPEASEVGTDPSNCSAAMSASKLSIISPEPLPHPYHGSTSAVFLNMVESPVAAPQMQNIEPGCVHLVEDEGVSTPPSEDEPTSDSPPQPNTLRRRSSLKRSNNDLRLSMAFSAKTVSWAMDRDWADQVSKYNAAAGEIEHADREWDAICATYHEELAGMKTLRRNVTQTLTRLRLEAEKLQREDEVIRDQEDKLREGYKQLEQKHGQYREKVKAVLEETEQVLTLCGTKRDS</sequence>
<organism evidence="3 4">
    <name type="scientific">Suillus discolor</name>
    <dbReference type="NCBI Taxonomy" id="1912936"/>
    <lineage>
        <taxon>Eukaryota</taxon>
        <taxon>Fungi</taxon>
        <taxon>Dikarya</taxon>
        <taxon>Basidiomycota</taxon>
        <taxon>Agaricomycotina</taxon>
        <taxon>Agaricomycetes</taxon>
        <taxon>Agaricomycetidae</taxon>
        <taxon>Boletales</taxon>
        <taxon>Suillineae</taxon>
        <taxon>Suillaceae</taxon>
        <taxon>Suillus</taxon>
    </lineage>
</organism>
<evidence type="ECO:0000256" key="1">
    <source>
        <dbReference type="SAM" id="Coils"/>
    </source>
</evidence>
<feature type="region of interest" description="Disordered" evidence="2">
    <location>
        <begin position="284"/>
        <end position="316"/>
    </location>
</feature>
<proteinExistence type="predicted"/>
<keyword evidence="4" id="KW-1185">Reference proteome</keyword>
<dbReference type="GeneID" id="64703059"/>
<name>A0A9P7FLX2_9AGAM</name>
<gene>
    <name evidence="3" type="ORF">F5147DRAFT_766727</name>
</gene>
<accession>A0A9P7FLX2</accession>
<evidence type="ECO:0000313" key="3">
    <source>
        <dbReference type="EMBL" id="KAG2120837.1"/>
    </source>
</evidence>
<dbReference type="Proteomes" id="UP000823399">
    <property type="component" value="Unassembled WGS sequence"/>
</dbReference>
<reference evidence="3" key="1">
    <citation type="journal article" date="2020" name="New Phytol.">
        <title>Comparative genomics reveals dynamic genome evolution in host specialist ectomycorrhizal fungi.</title>
        <authorList>
            <person name="Lofgren L.A."/>
            <person name="Nguyen N.H."/>
            <person name="Vilgalys R."/>
            <person name="Ruytinx J."/>
            <person name="Liao H.L."/>
            <person name="Branco S."/>
            <person name="Kuo A."/>
            <person name="LaButti K."/>
            <person name="Lipzen A."/>
            <person name="Andreopoulos W."/>
            <person name="Pangilinan J."/>
            <person name="Riley R."/>
            <person name="Hundley H."/>
            <person name="Na H."/>
            <person name="Barry K."/>
            <person name="Grigoriev I.V."/>
            <person name="Stajich J.E."/>
            <person name="Kennedy P.G."/>
        </authorList>
    </citation>
    <scope>NUCLEOTIDE SEQUENCE</scope>
    <source>
        <strain evidence="3">FC423</strain>
    </source>
</reference>
<dbReference type="AlphaFoldDB" id="A0A9P7FLX2"/>
<feature type="region of interest" description="Disordered" evidence="2">
    <location>
        <begin position="404"/>
        <end position="435"/>
    </location>
</feature>
<feature type="coiled-coil region" evidence="1">
    <location>
        <begin position="499"/>
        <end position="554"/>
    </location>
</feature>
<feature type="compositionally biased region" description="Basic and acidic residues" evidence="2">
    <location>
        <begin position="284"/>
        <end position="302"/>
    </location>
</feature>
<evidence type="ECO:0000256" key="2">
    <source>
        <dbReference type="SAM" id="MobiDB-lite"/>
    </source>
</evidence>
<dbReference type="OrthoDB" id="3258282at2759"/>
<protein>
    <submittedName>
        <fullName evidence="3">Uncharacterized protein</fullName>
    </submittedName>
</protein>